<proteinExistence type="predicted"/>
<keyword evidence="3" id="KW-1185">Reference proteome</keyword>
<dbReference type="GO" id="GO:0006913">
    <property type="term" value="P:nucleocytoplasmic transport"/>
    <property type="evidence" value="ECO:0007669"/>
    <property type="project" value="TreeGrafter"/>
</dbReference>
<dbReference type="Gene3D" id="2.130.10.10">
    <property type="entry name" value="YVTN repeat-like/Quinoprotein amine dehydrogenase"/>
    <property type="match status" value="2"/>
</dbReference>
<dbReference type="InterPro" id="IPR001680">
    <property type="entry name" value="WD40_rpt"/>
</dbReference>
<dbReference type="VEuPathDB" id="VectorBase:GBRI000791"/>
<dbReference type="Proteomes" id="UP000091820">
    <property type="component" value="Unassembled WGS sequence"/>
</dbReference>
<sequence>MSSILIPGANYGRPNPLCSLPNSEIRDNYYVPKYYPEINLSCDDLSTSNALSSYINTWGSILMPVIFRTYFEHGFEAALNEARTEESAALSPTISRVANFIFMIMEFMRCLKSKLFTFRKQPNTSSVANYIETRDWLKTYIRFIAWHPNCFKIAVAGMDDFIRIYNDEASTFSLLKNESQKLITCMAWRPYSAAELAVGCQKGICLWTIKNKKHFTCSQSQMLFLKHYSVTSIQWSVDGNILATASIRDTNILLWHVDSMRNTALKRIWPACSLLKWSPDGSRLFSATVNNVFRIWYIENKWQPERWTIQNGYIQSACWSPCSNFLLFITSEDKVLYCLHFAEEVVFKSSSIQKWISLLADLTEISDGIHELGGRPQTLAWDPKGLYLAITFRDTDCIAIFSTCIWDKYNLSLSPLKYISGVENEYPTCLCFEGKNYKNSNSVLTIGWSSGRVQFVPLIDM</sequence>
<dbReference type="InterPro" id="IPR036322">
    <property type="entry name" value="WD40_repeat_dom_sf"/>
</dbReference>
<name>A0A1A9VZT6_9MUSC</name>
<dbReference type="SMART" id="SM00320">
    <property type="entry name" value="WD40"/>
    <property type="match status" value="5"/>
</dbReference>
<dbReference type="STRING" id="37001.A0A1A9VZT6"/>
<reference evidence="2" key="2">
    <citation type="submission" date="2020-05" db="UniProtKB">
        <authorList>
            <consortium name="EnsemblMetazoa"/>
        </authorList>
    </citation>
    <scope>IDENTIFICATION</scope>
    <source>
        <strain evidence="2">IAEA</strain>
    </source>
</reference>
<protein>
    <recommendedName>
        <fullName evidence="1">Aladin seven-bladed propeller domain-containing protein</fullName>
    </recommendedName>
</protein>
<accession>A0A1A9VZT6</accession>
<dbReference type="GO" id="GO:0005643">
    <property type="term" value="C:nuclear pore"/>
    <property type="evidence" value="ECO:0007669"/>
    <property type="project" value="TreeGrafter"/>
</dbReference>
<dbReference type="EnsemblMetazoa" id="GBRI000791-RA">
    <property type="protein sequence ID" value="GBRI000791-PA"/>
    <property type="gene ID" value="GBRI000791"/>
</dbReference>
<dbReference type="InterPro" id="IPR045139">
    <property type="entry name" value="Aladin"/>
</dbReference>
<dbReference type="AlphaFoldDB" id="A0A1A9VZT6"/>
<feature type="domain" description="Aladin seven-bladed propeller" evidence="1">
    <location>
        <begin position="124"/>
        <end position="459"/>
    </location>
</feature>
<dbReference type="InterPro" id="IPR057403">
    <property type="entry name" value="Beta-prop_Aladin"/>
</dbReference>
<evidence type="ECO:0000259" key="1">
    <source>
        <dbReference type="Pfam" id="PF25460"/>
    </source>
</evidence>
<organism evidence="2 3">
    <name type="scientific">Glossina brevipalpis</name>
    <dbReference type="NCBI Taxonomy" id="37001"/>
    <lineage>
        <taxon>Eukaryota</taxon>
        <taxon>Metazoa</taxon>
        <taxon>Ecdysozoa</taxon>
        <taxon>Arthropoda</taxon>
        <taxon>Hexapoda</taxon>
        <taxon>Insecta</taxon>
        <taxon>Pterygota</taxon>
        <taxon>Neoptera</taxon>
        <taxon>Endopterygota</taxon>
        <taxon>Diptera</taxon>
        <taxon>Brachycera</taxon>
        <taxon>Muscomorpha</taxon>
        <taxon>Hippoboscoidea</taxon>
        <taxon>Glossinidae</taxon>
        <taxon>Glossina</taxon>
    </lineage>
</organism>
<dbReference type="PANTHER" id="PTHR14494:SF0">
    <property type="entry name" value="ALADIN"/>
    <property type="match status" value="1"/>
</dbReference>
<evidence type="ECO:0000313" key="3">
    <source>
        <dbReference type="Proteomes" id="UP000091820"/>
    </source>
</evidence>
<reference evidence="3" key="1">
    <citation type="submission" date="2014-03" db="EMBL/GenBank/DDBJ databases">
        <authorList>
            <person name="Aksoy S."/>
            <person name="Warren W."/>
            <person name="Wilson R.K."/>
        </authorList>
    </citation>
    <scope>NUCLEOTIDE SEQUENCE [LARGE SCALE GENOMIC DNA]</scope>
    <source>
        <strain evidence="3">IAEA</strain>
    </source>
</reference>
<evidence type="ECO:0000313" key="2">
    <source>
        <dbReference type="EnsemblMetazoa" id="GBRI000791-PA"/>
    </source>
</evidence>
<dbReference type="SUPFAM" id="SSF50978">
    <property type="entry name" value="WD40 repeat-like"/>
    <property type="match status" value="1"/>
</dbReference>
<dbReference type="InterPro" id="IPR015943">
    <property type="entry name" value="WD40/YVTN_repeat-like_dom_sf"/>
</dbReference>
<dbReference type="Pfam" id="PF25460">
    <property type="entry name" value="Beta-prop_Aladin"/>
    <property type="match status" value="1"/>
</dbReference>
<dbReference type="PANTHER" id="PTHR14494">
    <property type="entry name" value="ALADIN/ADRACALIN/AAAS"/>
    <property type="match status" value="1"/>
</dbReference>